<reference evidence="1" key="1">
    <citation type="submission" date="2014-09" db="EMBL/GenBank/DDBJ databases">
        <authorList>
            <person name="Magalhaes I.L.F."/>
            <person name="Oliveira U."/>
            <person name="Santos F.R."/>
            <person name="Vidigal T.H.D.A."/>
            <person name="Brescovit A.D."/>
            <person name="Santos A.J."/>
        </authorList>
    </citation>
    <scope>NUCLEOTIDE SEQUENCE</scope>
    <source>
        <tissue evidence="1">Shoot tissue taken approximately 20 cm above the soil surface</tissue>
    </source>
</reference>
<proteinExistence type="predicted"/>
<organism evidence="1">
    <name type="scientific">Arundo donax</name>
    <name type="common">Giant reed</name>
    <name type="synonym">Donax arundinaceus</name>
    <dbReference type="NCBI Taxonomy" id="35708"/>
    <lineage>
        <taxon>Eukaryota</taxon>
        <taxon>Viridiplantae</taxon>
        <taxon>Streptophyta</taxon>
        <taxon>Embryophyta</taxon>
        <taxon>Tracheophyta</taxon>
        <taxon>Spermatophyta</taxon>
        <taxon>Magnoliopsida</taxon>
        <taxon>Liliopsida</taxon>
        <taxon>Poales</taxon>
        <taxon>Poaceae</taxon>
        <taxon>PACMAD clade</taxon>
        <taxon>Arundinoideae</taxon>
        <taxon>Arundineae</taxon>
        <taxon>Arundo</taxon>
    </lineage>
</organism>
<sequence>MNAENTTTHEYSLSSFSAA</sequence>
<reference evidence="1" key="2">
    <citation type="journal article" date="2015" name="Data Brief">
        <title>Shoot transcriptome of the giant reed, Arundo donax.</title>
        <authorList>
            <person name="Barrero R.A."/>
            <person name="Guerrero F.D."/>
            <person name="Moolhuijzen P."/>
            <person name="Goolsby J.A."/>
            <person name="Tidwell J."/>
            <person name="Bellgard S.E."/>
            <person name="Bellgard M.I."/>
        </authorList>
    </citation>
    <scope>NUCLEOTIDE SEQUENCE</scope>
    <source>
        <tissue evidence="1">Shoot tissue taken approximately 20 cm above the soil surface</tissue>
    </source>
</reference>
<protein>
    <submittedName>
        <fullName evidence="1">Uncharacterized protein</fullName>
    </submittedName>
</protein>
<evidence type="ECO:0000313" key="1">
    <source>
        <dbReference type="EMBL" id="JAD27281.1"/>
    </source>
</evidence>
<dbReference type="AlphaFoldDB" id="A0A0A8YL87"/>
<name>A0A0A8YL87_ARUDO</name>
<accession>A0A0A8YL87</accession>
<dbReference type="EMBL" id="GBRH01270614">
    <property type="protein sequence ID" value="JAD27281.1"/>
    <property type="molecule type" value="Transcribed_RNA"/>
</dbReference>